<dbReference type="CDD" id="cd00093">
    <property type="entry name" value="HTH_XRE"/>
    <property type="match status" value="1"/>
</dbReference>
<reference evidence="3" key="1">
    <citation type="submission" date="2018-01" db="EMBL/GenBank/DDBJ databases">
        <title>Draft Genome Sequence of the Radioresistant Bacterium Deinococcus aerius TR0125, Isolated from the Higher Atmosphere above Japan.</title>
        <authorList>
            <person name="Satoh K."/>
            <person name="Arai H."/>
            <person name="Sanzen T."/>
            <person name="Kawaguchi Y."/>
            <person name="Hayashi H."/>
            <person name="Yokobori S."/>
            <person name="Yamagishi A."/>
            <person name="Oono Y."/>
            <person name="Narumi I."/>
        </authorList>
    </citation>
    <scope>NUCLEOTIDE SEQUENCE [LARGE SCALE GENOMIC DNA]</scope>
    <source>
        <strain evidence="3">TR0125</strain>
    </source>
</reference>
<dbReference type="AlphaFoldDB" id="A0A2I9CXA7"/>
<dbReference type="SMART" id="SM00530">
    <property type="entry name" value="HTH_XRE"/>
    <property type="match status" value="1"/>
</dbReference>
<accession>A0A2I9CXA7</accession>
<keyword evidence="3" id="KW-1185">Reference proteome</keyword>
<dbReference type="OrthoDB" id="74289at2"/>
<dbReference type="Gene3D" id="1.10.260.40">
    <property type="entry name" value="lambda repressor-like DNA-binding domains"/>
    <property type="match status" value="1"/>
</dbReference>
<name>A0A2I9CXA7_9DEIO</name>
<organism evidence="2 3">
    <name type="scientific">Deinococcus aerius</name>
    <dbReference type="NCBI Taxonomy" id="200253"/>
    <lineage>
        <taxon>Bacteria</taxon>
        <taxon>Thermotogati</taxon>
        <taxon>Deinococcota</taxon>
        <taxon>Deinococci</taxon>
        <taxon>Deinococcales</taxon>
        <taxon>Deinococcaceae</taxon>
        <taxon>Deinococcus</taxon>
    </lineage>
</organism>
<dbReference type="GO" id="GO:0003677">
    <property type="term" value="F:DNA binding"/>
    <property type="evidence" value="ECO:0007669"/>
    <property type="project" value="InterPro"/>
</dbReference>
<dbReference type="Pfam" id="PF13744">
    <property type="entry name" value="HTH_37"/>
    <property type="match status" value="1"/>
</dbReference>
<evidence type="ECO:0000313" key="3">
    <source>
        <dbReference type="Proteomes" id="UP000236569"/>
    </source>
</evidence>
<dbReference type="EMBL" id="BFAG01000010">
    <property type="protein sequence ID" value="GBF06692.1"/>
    <property type="molecule type" value="Genomic_DNA"/>
</dbReference>
<evidence type="ECO:0000259" key="1">
    <source>
        <dbReference type="PROSITE" id="PS50943"/>
    </source>
</evidence>
<dbReference type="Proteomes" id="UP000236569">
    <property type="component" value="Unassembled WGS sequence"/>
</dbReference>
<gene>
    <name evidence="2" type="ORF">DAERI_100055</name>
</gene>
<proteinExistence type="predicted"/>
<dbReference type="PROSITE" id="PS50943">
    <property type="entry name" value="HTH_CROC1"/>
    <property type="match status" value="1"/>
</dbReference>
<dbReference type="RefSeq" id="WP_103130054.1">
    <property type="nucleotide sequence ID" value="NZ_BFAG01000010.1"/>
</dbReference>
<protein>
    <submittedName>
        <fullName evidence="2">XRE family transcriptional regulator</fullName>
    </submittedName>
</protein>
<sequence length="121" mass="13068">MDMNLRIRRQLQEAVRAQGLTRAQLAKLLGVKPPAVSQLLNGTYGKIPQSLIDVLEVLGLELTVTKARGAASPSEVQAKADAMALLSTHPWGKKPKGLDEPVEVAGPAFEELLKEHRGPEL</sequence>
<dbReference type="SUPFAM" id="SSF47413">
    <property type="entry name" value="lambda repressor-like DNA-binding domains"/>
    <property type="match status" value="1"/>
</dbReference>
<evidence type="ECO:0000313" key="2">
    <source>
        <dbReference type="EMBL" id="GBF06692.1"/>
    </source>
</evidence>
<dbReference type="InterPro" id="IPR039554">
    <property type="entry name" value="HigA2-like_HTH"/>
</dbReference>
<comment type="caution">
    <text evidence="2">The sequence shown here is derived from an EMBL/GenBank/DDBJ whole genome shotgun (WGS) entry which is preliminary data.</text>
</comment>
<dbReference type="InterPro" id="IPR010982">
    <property type="entry name" value="Lambda_DNA-bd_dom_sf"/>
</dbReference>
<feature type="domain" description="HTH cro/C1-type" evidence="1">
    <location>
        <begin position="11"/>
        <end position="67"/>
    </location>
</feature>
<dbReference type="InterPro" id="IPR001387">
    <property type="entry name" value="Cro/C1-type_HTH"/>
</dbReference>